<evidence type="ECO:0000256" key="1">
    <source>
        <dbReference type="ARBA" id="ARBA00006484"/>
    </source>
</evidence>
<dbReference type="InterPro" id="IPR036291">
    <property type="entry name" value="NAD(P)-bd_dom_sf"/>
</dbReference>
<gene>
    <name evidence="4" type="ORF">R3P38DRAFT_3469594</name>
</gene>
<feature type="region of interest" description="Disordered" evidence="3">
    <location>
        <begin position="742"/>
        <end position="767"/>
    </location>
</feature>
<dbReference type="SUPFAM" id="SSF51735">
    <property type="entry name" value="NAD(P)-binding Rossmann-fold domains"/>
    <property type="match status" value="1"/>
</dbReference>
<evidence type="ECO:0000313" key="5">
    <source>
        <dbReference type="Proteomes" id="UP001362999"/>
    </source>
</evidence>
<accession>A0AAW0CJL4</accession>
<sequence>MLGTLKDALSRLIPRRRRRSTSSTGSSEDEVPRQYADLPIFDASELRVTAVRSEVNGRMAYRDTERILGHSEHGNTVKQGRSFTFNPFAKKPDTPQNGDRTRTQVQFKSTSQPSDGVTSSRKRMRRRWSPNNSSESLEHPVPASRPLNPKPSKPPRDNESYQQPSGDESSDWEDVDEHLPPNPPSNDPRKWNPWPDGRWEATYSREFYEECQFAVHWACEVRGGKRNASGSTRATNRMDGAHTVRLCLGVMKCKNRICAVVTRPQTKNNGRMKQIEGGCSCGSELQYHPCSVRMEYWVYRDGAHFSHSGYHHHEPVPVRHLTLREQSQLRGVVNEHPHMKPAQLIAGRPAIDGPGPSIADISTVLLNPSRVQYERRKILNPENKIRDQRFLPRLERFKDQHPEWTVGLHWEDNIHVVVLQCPWQRRIGLKDRVKSEAVNGIVSDACHDYFKGKNALLFLSSTFEPTHLKSWVPILMTYSNGATATHYRIHFLHLFRGLAERCRETQRRITDDLFANVVDFSDAQRNGFIQAFIDFWVEISPEGRDERTLKTAAAALLKGCRQHFDNQITRVARITRIVAPERQAEFRKLAKDMLKQKTEKDLKDCAARLIREFPGTKPWVEWWMRPSHASMLFAVASDMLQKLWNSLPATTNAAESMHHKSYQMIGRENALFYGLKGLIRIAETFERTYDAGRVGETIYYGRDPQFWKRTASKYNWTKHSRHEARPKPSYDGRAPDTIARLTKKSKSAKKPRQSKPSPPPQTPPTVPVAEFQRSFQWSDNSCWLDSSLTVLYAAANHGFPPIQAVFAALPSSHLLAGMMQIVAKQVEQSVLPGFDKGGCKVLTNLREKYRKRLFKGGFTPVPGAEDSVFGWLDQILAWEIARNPNEPTKRCISVFRGSSVQSAFHLSSDLHSVFKGDINKWFQFILDPLEWETAGCWRQWEGNSLCNGRARAKEYILSIPVILRIQVGDSLDAGDTWKIPANLLPLGSHFSRPPRRVKYKIIAHVYTDYATKRSGSHFIVRYLTPDGRIFDYDGLKHDGHAIQIPNAKVAGWLSGSSTKLRDVRRGYRLQAVIYRLEGGENAQELFRAERQKSAPWGLKFDGDCAALEAPQLTQLTVAERLAWASKGRQAKAVEYSREGPELEPPADERVTDLQRFRTHFYTVSDSDDEKELDSIDNAILDAVKATSAADAQPASVFSDSGSGSADALPNPIKCSGCGDFSDGDRTHNQIQCSRCEFSSHGECISDHLGEDGEPVAVYTCQACRQRTRKTSAEPFEFREIVMLPDPREDDWQAENVFWYPARFRKHRRNAENTSHEFEFRFLHCIEWPLREGELAPPYPVVKRDQGFVDAIFRVKLSSKQLGRIRIPAFYSHNPPQDHDLIQIFDMALPPLVKLLTTFSGDHPVIDSYNQFFKDRPERHRDSQKWIAQWLPAGPNDPCAELVSLMVPPIGKLRQSCPASVPNEEWNRRVLGVGAALLQLLAIQHELEEPLNLNGDIFVDLVEEEVKTAHDEVAEAQRAMIMALNLKVLRHRKYWDKPKFARHIEEFQEHHTTFDPTFRPATYLRIGPRKTRQPVIAVEIGSRVRRREEDEDPDYVQEQRATKRQATARTLQALKKDKPSAAIRPLVLDLSSLAAVRKAGAEVNRYAEPIHVLIHNAAAAAGPFKLTVDNLESQIATDHIGPFLFTKLIAPKLLAAGTSKYVPRVVWVSSGGHAMFGNGVNFERLGKPDKDKYHSLETYSQAKSANILMGIEISKRSNGKINGYSLHPGVISTNMNQKEESIDDLKAVGILDADGKPNAETFQWKTQGQGAATTVTAAFDPRLDDKPGAYLDDCNVANESVAAHSSDPANAKRLWAITEEVIGERFVF</sequence>
<name>A0AAW0CJL4_9AGAR</name>
<evidence type="ECO:0000313" key="4">
    <source>
        <dbReference type="EMBL" id="KAK7039995.1"/>
    </source>
</evidence>
<dbReference type="EMBL" id="JAWWNJ010000016">
    <property type="protein sequence ID" value="KAK7039995.1"/>
    <property type="molecule type" value="Genomic_DNA"/>
</dbReference>
<comment type="caution">
    <text evidence="4">The sequence shown here is derived from an EMBL/GenBank/DDBJ whole genome shotgun (WGS) entry which is preliminary data.</text>
</comment>
<evidence type="ECO:0000256" key="3">
    <source>
        <dbReference type="SAM" id="MobiDB-lite"/>
    </source>
</evidence>
<dbReference type="CDD" id="cd15489">
    <property type="entry name" value="PHD_SF"/>
    <property type="match status" value="1"/>
</dbReference>
<dbReference type="GO" id="GO:0003677">
    <property type="term" value="F:DNA binding"/>
    <property type="evidence" value="ECO:0007669"/>
    <property type="project" value="InterPro"/>
</dbReference>
<feature type="compositionally biased region" description="Pro residues" evidence="3">
    <location>
        <begin position="756"/>
        <end position="766"/>
    </location>
</feature>
<dbReference type="InterPro" id="IPR036115">
    <property type="entry name" value="GCM_dom_sf"/>
</dbReference>
<reference evidence="4 5" key="1">
    <citation type="journal article" date="2024" name="J Genomics">
        <title>Draft genome sequencing and assembly of Favolaschia claudopus CIRM-BRFM 2984 isolated from oak limbs.</title>
        <authorList>
            <person name="Navarro D."/>
            <person name="Drula E."/>
            <person name="Chaduli D."/>
            <person name="Cazenave R."/>
            <person name="Ahrendt S."/>
            <person name="Wang J."/>
            <person name="Lipzen A."/>
            <person name="Daum C."/>
            <person name="Barry K."/>
            <person name="Grigoriev I.V."/>
            <person name="Favel A."/>
            <person name="Rosso M.N."/>
            <person name="Martin F."/>
        </authorList>
    </citation>
    <scope>NUCLEOTIDE SEQUENCE [LARGE SCALE GENOMIC DNA]</scope>
    <source>
        <strain evidence="4 5">CIRM-BRFM 2984</strain>
    </source>
</reference>
<comment type="similarity">
    <text evidence="1">Belongs to the short-chain dehydrogenases/reductases (SDR) family.</text>
</comment>
<evidence type="ECO:0000256" key="2">
    <source>
        <dbReference type="ARBA" id="ARBA00023002"/>
    </source>
</evidence>
<feature type="region of interest" description="Disordered" evidence="3">
    <location>
        <begin position="66"/>
        <end position="195"/>
    </location>
</feature>
<proteinExistence type="inferred from homology"/>
<protein>
    <submittedName>
        <fullName evidence="4">Uncharacterized protein</fullName>
    </submittedName>
</protein>
<dbReference type="SUPFAM" id="SSF90073">
    <property type="entry name" value="GCM domain"/>
    <property type="match status" value="1"/>
</dbReference>
<feature type="compositionally biased region" description="Basic residues" evidence="3">
    <location>
        <begin position="742"/>
        <end position="753"/>
    </location>
</feature>
<dbReference type="Proteomes" id="UP001362999">
    <property type="component" value="Unassembled WGS sequence"/>
</dbReference>
<keyword evidence="5" id="KW-1185">Reference proteome</keyword>
<dbReference type="GO" id="GO:0016491">
    <property type="term" value="F:oxidoreductase activity"/>
    <property type="evidence" value="ECO:0007669"/>
    <property type="project" value="UniProtKB-KW"/>
</dbReference>
<dbReference type="GO" id="GO:0006355">
    <property type="term" value="P:regulation of DNA-templated transcription"/>
    <property type="evidence" value="ECO:0007669"/>
    <property type="project" value="InterPro"/>
</dbReference>
<dbReference type="SUPFAM" id="SSF57903">
    <property type="entry name" value="FYVE/PHD zinc finger"/>
    <property type="match status" value="1"/>
</dbReference>
<feature type="region of interest" description="Disordered" evidence="3">
    <location>
        <begin position="9"/>
        <end position="33"/>
    </location>
</feature>
<feature type="compositionally biased region" description="Polar residues" evidence="3">
    <location>
        <begin position="76"/>
        <end position="85"/>
    </location>
</feature>
<dbReference type="PANTHER" id="PTHR24320">
    <property type="entry name" value="RETINOL DEHYDROGENASE"/>
    <property type="match status" value="1"/>
</dbReference>
<dbReference type="InterPro" id="IPR011011">
    <property type="entry name" value="Znf_FYVE_PHD"/>
</dbReference>
<dbReference type="Gene3D" id="3.40.50.720">
    <property type="entry name" value="NAD(P)-binding Rossmann-like Domain"/>
    <property type="match status" value="1"/>
</dbReference>
<organism evidence="4 5">
    <name type="scientific">Favolaschia claudopus</name>
    <dbReference type="NCBI Taxonomy" id="2862362"/>
    <lineage>
        <taxon>Eukaryota</taxon>
        <taxon>Fungi</taxon>
        <taxon>Dikarya</taxon>
        <taxon>Basidiomycota</taxon>
        <taxon>Agaricomycotina</taxon>
        <taxon>Agaricomycetes</taxon>
        <taxon>Agaricomycetidae</taxon>
        <taxon>Agaricales</taxon>
        <taxon>Marasmiineae</taxon>
        <taxon>Mycenaceae</taxon>
        <taxon>Favolaschia</taxon>
    </lineage>
</organism>
<feature type="compositionally biased region" description="Basic and acidic residues" evidence="3">
    <location>
        <begin position="66"/>
        <end position="75"/>
    </location>
</feature>
<keyword evidence="2" id="KW-0560">Oxidoreductase</keyword>
<feature type="compositionally biased region" description="Polar residues" evidence="3">
    <location>
        <begin position="94"/>
        <end position="119"/>
    </location>
</feature>
<dbReference type="PANTHER" id="PTHR24320:SF283">
    <property type="entry name" value="RETINOL DEHYDROGENASE 11"/>
    <property type="match status" value="1"/>
</dbReference>